<evidence type="ECO:0000313" key="10">
    <source>
        <dbReference type="Proteomes" id="UP001153269"/>
    </source>
</evidence>
<dbReference type="GO" id="GO:0045109">
    <property type="term" value="P:intermediate filament organization"/>
    <property type="evidence" value="ECO:0007669"/>
    <property type="project" value="TreeGrafter"/>
</dbReference>
<dbReference type="Gene3D" id="1.20.5.170">
    <property type="match status" value="1"/>
</dbReference>
<comment type="similarity">
    <text evidence="4 5">Belongs to the intermediate filament family.</text>
</comment>
<dbReference type="FunFam" id="1.20.5.170:FF:000004">
    <property type="entry name" value="Keratin, type II cytoskeletal 5"/>
    <property type="match status" value="1"/>
</dbReference>
<evidence type="ECO:0000256" key="6">
    <source>
        <dbReference type="SAM" id="Coils"/>
    </source>
</evidence>
<dbReference type="InterPro" id="IPR003054">
    <property type="entry name" value="Keratin_II"/>
</dbReference>
<gene>
    <name evidence="9" type="ORF">PLEPLA_LOCUS43706</name>
</gene>
<dbReference type="PRINTS" id="PR01276">
    <property type="entry name" value="TYPE2KERATIN"/>
</dbReference>
<dbReference type="PROSITE" id="PS00226">
    <property type="entry name" value="IF_ROD_1"/>
    <property type="match status" value="1"/>
</dbReference>
<dbReference type="SUPFAM" id="SSF64593">
    <property type="entry name" value="Intermediate filament protein, coiled coil region"/>
    <property type="match status" value="3"/>
</dbReference>
<dbReference type="FunFam" id="1.20.5.500:FF:000001">
    <property type="entry name" value="Type II keratin 23"/>
    <property type="match status" value="1"/>
</dbReference>
<dbReference type="FunFam" id="1.20.5.1160:FF:000001">
    <property type="entry name" value="Keratin type II"/>
    <property type="match status" value="1"/>
</dbReference>
<evidence type="ECO:0000313" key="9">
    <source>
        <dbReference type="EMBL" id="CAB1455925.1"/>
    </source>
</evidence>
<keyword evidence="10" id="KW-1185">Reference proteome</keyword>
<dbReference type="Proteomes" id="UP001153269">
    <property type="component" value="Unassembled WGS sequence"/>
</dbReference>
<dbReference type="Pfam" id="PF00038">
    <property type="entry name" value="Filament"/>
    <property type="match status" value="1"/>
</dbReference>
<comment type="caution">
    <text evidence="9">The sequence shown here is derived from an EMBL/GenBank/DDBJ whole genome shotgun (WGS) entry which is preliminary data.</text>
</comment>
<sequence>MLHRHRTTHRYQEEAPDNEAQLLHAKSKCKCTFQDAVNWWRDEEEVQRRWSLLGPPPLSEADKNPWHTGRRYLEGLDSPLRVLHCSAKSLSLSVCSHLYSVNPFRRAMAFTQSIKRTSYGSVRSGGAGGGGGGGRSFSSQSATYGGGSARKSFSSSSMMRTGGSSGFGGGGSFGGGGGFGGGYGAGCGGGFGGGGGYGAGGGGGGGSSLFSSGGAYGGFGGSGGGCIVPTIANVQCNQSLLAPLNLEIDPDISSVRTQEKNQIKGLNNRFASFIDKVRFLEQQNKMLETKWSLMQQQTTSRSNIDAMFEAYIANLRRQLDGLGNEKVKLDGELRNMQGLVEDFKNKYEDEINKRAGVENEFVLLKKDVDGAYMNKVELEAKVDALQDEINFLRSVYEAELNELQGQIKDTSVIVEMDNSRSLDMDAIVAEVRAQYEEIAARNRADAESWYQQKFQEMQTNAGSAGDDLRNTKNEIAELNRMIARLQNEIESVKGQRANLEAQIAEAEERGELAVKDAKARIRDLEEALQRAKQDMARQVREYQELMNVKLALDIEIATYRKLLEGEEIRIAAGPAQATIHMQTSSSSYGAGGGGGGGGSGYGMSGGGFGMSSSGGGGYGMSSSGGGGYGMSSSGGGGFGMSTGGGYGSGMSMGGGGGTMSSKSTTTYSTRR</sequence>
<dbReference type="InterPro" id="IPR032444">
    <property type="entry name" value="Keratin_2_head"/>
</dbReference>
<organism evidence="9 10">
    <name type="scientific">Pleuronectes platessa</name>
    <name type="common">European plaice</name>
    <dbReference type="NCBI Taxonomy" id="8262"/>
    <lineage>
        <taxon>Eukaryota</taxon>
        <taxon>Metazoa</taxon>
        <taxon>Chordata</taxon>
        <taxon>Craniata</taxon>
        <taxon>Vertebrata</taxon>
        <taxon>Euteleostomi</taxon>
        <taxon>Actinopterygii</taxon>
        <taxon>Neopterygii</taxon>
        <taxon>Teleostei</taxon>
        <taxon>Neoteleostei</taxon>
        <taxon>Acanthomorphata</taxon>
        <taxon>Carangaria</taxon>
        <taxon>Pleuronectiformes</taxon>
        <taxon>Pleuronectoidei</taxon>
        <taxon>Pleuronectidae</taxon>
        <taxon>Pleuronectes</taxon>
    </lineage>
</organism>
<dbReference type="InterPro" id="IPR039008">
    <property type="entry name" value="IF_rod_dom"/>
</dbReference>
<feature type="region of interest" description="Disordered" evidence="7">
    <location>
        <begin position="121"/>
        <end position="143"/>
    </location>
</feature>
<dbReference type="GO" id="GO:0045095">
    <property type="term" value="C:keratin filament"/>
    <property type="evidence" value="ECO:0007669"/>
    <property type="project" value="InterPro"/>
</dbReference>
<dbReference type="EMBL" id="CADEAL010004277">
    <property type="protein sequence ID" value="CAB1455925.1"/>
    <property type="molecule type" value="Genomic_DNA"/>
</dbReference>
<feature type="compositionally biased region" description="Low complexity" evidence="7">
    <location>
        <begin position="659"/>
        <end position="671"/>
    </location>
</feature>
<dbReference type="GO" id="GO:0030280">
    <property type="term" value="F:structural constituent of skin epidermis"/>
    <property type="evidence" value="ECO:0007669"/>
    <property type="project" value="TreeGrafter"/>
</dbReference>
<feature type="compositionally biased region" description="Gly residues" evidence="7">
    <location>
        <begin position="123"/>
        <end position="135"/>
    </location>
</feature>
<evidence type="ECO:0000256" key="5">
    <source>
        <dbReference type="RuleBase" id="RU000685"/>
    </source>
</evidence>
<dbReference type="Gene3D" id="1.20.5.500">
    <property type="entry name" value="Single helix bin"/>
    <property type="match status" value="1"/>
</dbReference>
<evidence type="ECO:0000256" key="4">
    <source>
        <dbReference type="ARBA" id="ARBA00061646"/>
    </source>
</evidence>
<dbReference type="PROSITE" id="PS51842">
    <property type="entry name" value="IF_ROD_2"/>
    <property type="match status" value="1"/>
</dbReference>
<accession>A0A9N7Z9B2</accession>
<dbReference type="GO" id="GO:0005615">
    <property type="term" value="C:extracellular space"/>
    <property type="evidence" value="ECO:0007669"/>
    <property type="project" value="TreeGrafter"/>
</dbReference>
<keyword evidence="3 6" id="KW-0175">Coiled coil</keyword>
<protein>
    <recommendedName>
        <fullName evidence="8">IF rod domain-containing protein</fullName>
    </recommendedName>
</protein>
<dbReference type="Gene3D" id="1.20.5.1160">
    <property type="entry name" value="Vasodilator-stimulated phosphoprotein"/>
    <property type="match status" value="1"/>
</dbReference>
<feature type="domain" description="IF rod" evidence="8">
    <location>
        <begin position="259"/>
        <end position="570"/>
    </location>
</feature>
<evidence type="ECO:0000256" key="7">
    <source>
        <dbReference type="SAM" id="MobiDB-lite"/>
    </source>
</evidence>
<dbReference type="Pfam" id="PF16208">
    <property type="entry name" value="Keratin_2_head"/>
    <property type="match status" value="1"/>
</dbReference>
<feature type="coiled-coil region" evidence="6">
    <location>
        <begin position="468"/>
        <end position="548"/>
    </location>
</feature>
<reference evidence="9" key="1">
    <citation type="submission" date="2020-03" db="EMBL/GenBank/DDBJ databases">
        <authorList>
            <person name="Weist P."/>
        </authorList>
    </citation>
    <scope>NUCLEOTIDE SEQUENCE</scope>
</reference>
<dbReference type="PANTHER" id="PTHR45616">
    <property type="entry name" value="GATA-TYPE DOMAIN-CONTAINING PROTEIN"/>
    <property type="match status" value="1"/>
</dbReference>
<feature type="coiled-coil region" evidence="6">
    <location>
        <begin position="312"/>
        <end position="402"/>
    </location>
</feature>
<keyword evidence="2 5" id="KW-0403">Intermediate filament</keyword>
<evidence type="ECO:0000259" key="8">
    <source>
        <dbReference type="PROSITE" id="PS51842"/>
    </source>
</evidence>
<evidence type="ECO:0000256" key="3">
    <source>
        <dbReference type="ARBA" id="ARBA00023054"/>
    </source>
</evidence>
<evidence type="ECO:0000256" key="1">
    <source>
        <dbReference type="ARBA" id="ARBA00022744"/>
    </source>
</evidence>
<dbReference type="SMART" id="SM01391">
    <property type="entry name" value="Filament"/>
    <property type="match status" value="1"/>
</dbReference>
<proteinExistence type="inferred from homology"/>
<dbReference type="InterPro" id="IPR018039">
    <property type="entry name" value="IF_conserved"/>
</dbReference>
<feature type="region of interest" description="Disordered" evidence="7">
    <location>
        <begin position="651"/>
        <end position="671"/>
    </location>
</feature>
<evidence type="ECO:0000256" key="2">
    <source>
        <dbReference type="ARBA" id="ARBA00022754"/>
    </source>
</evidence>
<name>A0A9N7Z9B2_PLEPL</name>
<keyword evidence="1" id="KW-0416">Keratin</keyword>
<dbReference type="AlphaFoldDB" id="A0A9N7Z9B2"/>
<dbReference type="GO" id="GO:0031424">
    <property type="term" value="P:keratinization"/>
    <property type="evidence" value="ECO:0007669"/>
    <property type="project" value="TreeGrafter"/>
</dbReference>
<dbReference type="PANTHER" id="PTHR45616:SF21">
    <property type="entry name" value="KERATIN, TYPE II CYTOSKELETAL 7"/>
    <property type="match status" value="1"/>
</dbReference>